<protein>
    <submittedName>
        <fullName evidence="1">Uncharacterized protein</fullName>
    </submittedName>
</protein>
<accession>A0A1V4QGG6</accession>
<dbReference type="InterPro" id="IPR043519">
    <property type="entry name" value="NT_sf"/>
</dbReference>
<dbReference type="Proteomes" id="UP000191663">
    <property type="component" value="Unassembled WGS sequence"/>
</dbReference>
<name>A0A1V4QGG6_UNCW3</name>
<dbReference type="SUPFAM" id="SSF81301">
    <property type="entry name" value="Nucleotidyltransferase"/>
    <property type="match status" value="1"/>
</dbReference>
<organism evidence="1 2">
    <name type="scientific">candidate division WOR-3 bacterium 4484_100</name>
    <dbReference type="NCBI Taxonomy" id="1936077"/>
    <lineage>
        <taxon>Bacteria</taxon>
        <taxon>Bacteria division WOR-3</taxon>
    </lineage>
</organism>
<gene>
    <name evidence="1" type="ORF">BXT86_04495</name>
</gene>
<dbReference type="EMBL" id="MUKB01000074">
    <property type="protein sequence ID" value="OPX17816.1"/>
    <property type="molecule type" value="Genomic_DNA"/>
</dbReference>
<evidence type="ECO:0000313" key="1">
    <source>
        <dbReference type="EMBL" id="OPX17816.1"/>
    </source>
</evidence>
<dbReference type="AlphaFoldDB" id="A0A1V4QGG6"/>
<comment type="caution">
    <text evidence="1">The sequence shown here is derived from an EMBL/GenBank/DDBJ whole genome shotgun (WGS) entry which is preliminary data.</text>
</comment>
<dbReference type="Pfam" id="PF08843">
    <property type="entry name" value="AbiEii"/>
    <property type="match status" value="1"/>
</dbReference>
<evidence type="ECO:0000313" key="2">
    <source>
        <dbReference type="Proteomes" id="UP000191663"/>
    </source>
</evidence>
<dbReference type="Gene3D" id="3.30.460.40">
    <property type="match status" value="1"/>
</dbReference>
<sequence>MITLEKLSSFCDVLNKNGVKYILIGGCAVILHGLERPTYDIDFLIKDSEENVEKLKKSLLSYLKEDEIEDINLEVLKEYKVVRVGLGDYYVDLITKIADIDYEVANKDKYIEKIDNVEIPVAGLDTMIELKKGYRKIDKKDRIFLEGKKEYLKQNKRQK</sequence>
<proteinExistence type="predicted"/>
<dbReference type="InterPro" id="IPR014942">
    <property type="entry name" value="AbiEii"/>
</dbReference>
<reference evidence="2" key="1">
    <citation type="submission" date="2017-01" db="EMBL/GenBank/DDBJ databases">
        <title>Novel pathways for hydrocarbon cycling and metabolic interdependencies in hydrothermal sediment communities.</title>
        <authorList>
            <person name="Dombrowski N."/>
            <person name="Seitz K."/>
            <person name="Teske A."/>
            <person name="Baker B."/>
        </authorList>
    </citation>
    <scope>NUCLEOTIDE SEQUENCE [LARGE SCALE GENOMIC DNA]</scope>
</reference>